<dbReference type="Gene3D" id="3.10.20.90">
    <property type="entry name" value="Phosphatidylinositol 3-kinase Catalytic Subunit, Chain A, domain 1"/>
    <property type="match status" value="1"/>
</dbReference>
<evidence type="ECO:0000256" key="1">
    <source>
        <dbReference type="RuleBase" id="RU003860"/>
    </source>
</evidence>
<evidence type="ECO:0000313" key="3">
    <source>
        <dbReference type="WBParaSite" id="ACRNAN_Path_1223.g4759.t1"/>
    </source>
</evidence>
<dbReference type="PANTHER" id="PTHR12735:SF27">
    <property type="entry name" value="BOLA-LIKE PROTEIN 2"/>
    <property type="match status" value="1"/>
</dbReference>
<dbReference type="GO" id="GO:0051537">
    <property type="term" value="F:2 iron, 2 sulfur cluster binding"/>
    <property type="evidence" value="ECO:0007669"/>
    <property type="project" value="InterPro"/>
</dbReference>
<dbReference type="WBParaSite" id="ACRNAN_Path_1223.g4759.t1">
    <property type="protein sequence ID" value="ACRNAN_Path_1223.g4759.t1"/>
    <property type="gene ID" value="ACRNAN_Path_1223.g4759"/>
</dbReference>
<dbReference type="InterPro" id="IPR002634">
    <property type="entry name" value="BolA"/>
</dbReference>
<dbReference type="GO" id="GO:0006879">
    <property type="term" value="P:intracellular iron ion homeostasis"/>
    <property type="evidence" value="ECO:0007669"/>
    <property type="project" value="InterPro"/>
</dbReference>
<dbReference type="Proteomes" id="UP000887540">
    <property type="component" value="Unplaced"/>
</dbReference>
<dbReference type="GO" id="GO:0005829">
    <property type="term" value="C:cytosol"/>
    <property type="evidence" value="ECO:0007669"/>
    <property type="project" value="TreeGrafter"/>
</dbReference>
<keyword evidence="2" id="KW-1185">Reference proteome</keyword>
<dbReference type="InterPro" id="IPR036065">
    <property type="entry name" value="BolA-like_sf"/>
</dbReference>
<dbReference type="GO" id="GO:0051604">
    <property type="term" value="P:protein maturation"/>
    <property type="evidence" value="ECO:0007669"/>
    <property type="project" value="InterPro"/>
</dbReference>
<reference evidence="3" key="1">
    <citation type="submission" date="2022-11" db="UniProtKB">
        <authorList>
            <consortium name="WormBaseParasite"/>
        </authorList>
    </citation>
    <scope>IDENTIFICATION</scope>
</reference>
<dbReference type="PANTHER" id="PTHR12735">
    <property type="entry name" value="BOLA-LIKE PROTEIN-RELATED"/>
    <property type="match status" value="1"/>
</dbReference>
<proteinExistence type="inferred from homology"/>
<accession>A0A914BXH0</accession>
<evidence type="ECO:0000313" key="2">
    <source>
        <dbReference type="Proteomes" id="UP000887540"/>
    </source>
</evidence>
<dbReference type="SUPFAM" id="SSF82657">
    <property type="entry name" value="BolA-like"/>
    <property type="match status" value="1"/>
</dbReference>
<dbReference type="GO" id="GO:0005634">
    <property type="term" value="C:nucleus"/>
    <property type="evidence" value="ECO:0007669"/>
    <property type="project" value="TreeGrafter"/>
</dbReference>
<name>A0A914BXH0_9BILA</name>
<dbReference type="Pfam" id="PF01722">
    <property type="entry name" value="BolA"/>
    <property type="match status" value="1"/>
</dbReference>
<comment type="similarity">
    <text evidence="1">Belongs to the BolA/IbaG family.</text>
</comment>
<organism evidence="2 3">
    <name type="scientific">Acrobeloides nanus</name>
    <dbReference type="NCBI Taxonomy" id="290746"/>
    <lineage>
        <taxon>Eukaryota</taxon>
        <taxon>Metazoa</taxon>
        <taxon>Ecdysozoa</taxon>
        <taxon>Nematoda</taxon>
        <taxon>Chromadorea</taxon>
        <taxon>Rhabditida</taxon>
        <taxon>Tylenchina</taxon>
        <taxon>Cephalobomorpha</taxon>
        <taxon>Cephaloboidea</taxon>
        <taxon>Cephalobidae</taxon>
        <taxon>Acrobeloides</taxon>
    </lineage>
</organism>
<dbReference type="InterPro" id="IPR045115">
    <property type="entry name" value="BOL2"/>
</dbReference>
<dbReference type="AlphaFoldDB" id="A0A914BXH0"/>
<protein>
    <submittedName>
        <fullName evidence="3">BolA-like protein</fullName>
    </submittedName>
</protein>
<sequence>MKCICPSKNLPSTAIITPTAISNRNMYSDTDIAEKIQNHLHPDHVEVEDLSDGCGSKFKITVVSDKFDGKNSLACHRLVQGAIKEAMESIHAVTISTFTPQKWEEIVGKKPEKEAVEQLKKNEQS</sequence>